<dbReference type="Gene3D" id="1.10.4040.10">
    <property type="entry name" value="Penicillinase repressor domain"/>
    <property type="match status" value="1"/>
</dbReference>
<dbReference type="InterPro" id="IPR005650">
    <property type="entry name" value="BlaI_family"/>
</dbReference>
<dbReference type="PIRSF" id="PIRSF019455">
    <property type="entry name" value="CopR_AtkY"/>
    <property type="match status" value="1"/>
</dbReference>
<dbReference type="InterPro" id="IPR036390">
    <property type="entry name" value="WH_DNA-bd_sf"/>
</dbReference>
<evidence type="ECO:0000313" key="6">
    <source>
        <dbReference type="Proteomes" id="UP001519287"/>
    </source>
</evidence>
<protein>
    <submittedName>
        <fullName evidence="5">Transcriptional regulator</fullName>
    </submittedName>
</protein>
<name>A0ABS4IPN7_9BACL</name>
<evidence type="ECO:0000256" key="3">
    <source>
        <dbReference type="ARBA" id="ARBA00023125"/>
    </source>
</evidence>
<comment type="caution">
    <text evidence="5">The sequence shown here is derived from an EMBL/GenBank/DDBJ whole genome shotgun (WGS) entry which is preliminary data.</text>
</comment>
<dbReference type="InterPro" id="IPR036388">
    <property type="entry name" value="WH-like_DNA-bd_sf"/>
</dbReference>
<evidence type="ECO:0000256" key="2">
    <source>
        <dbReference type="ARBA" id="ARBA00023015"/>
    </source>
</evidence>
<keyword evidence="3" id="KW-0238">DNA-binding</keyword>
<dbReference type="RefSeq" id="WP_209969442.1">
    <property type="nucleotide sequence ID" value="NZ_JAGGLB010000001.1"/>
</dbReference>
<evidence type="ECO:0000313" key="5">
    <source>
        <dbReference type="EMBL" id="MBP1988886.1"/>
    </source>
</evidence>
<dbReference type="Proteomes" id="UP001519287">
    <property type="component" value="Unassembled WGS sequence"/>
</dbReference>
<evidence type="ECO:0000256" key="1">
    <source>
        <dbReference type="ARBA" id="ARBA00011046"/>
    </source>
</evidence>
<keyword evidence="6" id="KW-1185">Reference proteome</keyword>
<dbReference type="SUPFAM" id="SSF46785">
    <property type="entry name" value="Winged helix' DNA-binding domain"/>
    <property type="match status" value="1"/>
</dbReference>
<gene>
    <name evidence="5" type="ORF">J2Z66_000481</name>
</gene>
<keyword evidence="2" id="KW-0805">Transcription regulation</keyword>
<evidence type="ECO:0000256" key="4">
    <source>
        <dbReference type="ARBA" id="ARBA00023163"/>
    </source>
</evidence>
<comment type="similarity">
    <text evidence="1">Belongs to the BlaI transcriptional regulatory family.</text>
</comment>
<sequence>MKKLPDAEFDIMKVVWAKDTPLTTNIIMQQLGNERGWKAQTVISLMFRLAERGFIRIEKNGKMSNYFPLISKEEYLKFETGDFMERFHANSFVSLVSTLYAGEELKNSDLDQLAKWLKEKRD</sequence>
<dbReference type="Gene3D" id="1.10.10.10">
    <property type="entry name" value="Winged helix-like DNA-binding domain superfamily/Winged helix DNA-binding domain"/>
    <property type="match status" value="1"/>
</dbReference>
<proteinExistence type="inferred from homology"/>
<organism evidence="5 6">
    <name type="scientific">Paenibacillus eucommiae</name>
    <dbReference type="NCBI Taxonomy" id="1355755"/>
    <lineage>
        <taxon>Bacteria</taxon>
        <taxon>Bacillati</taxon>
        <taxon>Bacillota</taxon>
        <taxon>Bacilli</taxon>
        <taxon>Bacillales</taxon>
        <taxon>Paenibacillaceae</taxon>
        <taxon>Paenibacillus</taxon>
    </lineage>
</organism>
<dbReference type="EMBL" id="JAGGLB010000001">
    <property type="protein sequence ID" value="MBP1988886.1"/>
    <property type="molecule type" value="Genomic_DNA"/>
</dbReference>
<dbReference type="Pfam" id="PF03965">
    <property type="entry name" value="Penicillinase_R"/>
    <property type="match status" value="1"/>
</dbReference>
<accession>A0ABS4IPN7</accession>
<reference evidence="5 6" key="1">
    <citation type="submission" date="2021-03" db="EMBL/GenBank/DDBJ databases">
        <title>Genomic Encyclopedia of Type Strains, Phase IV (KMG-IV): sequencing the most valuable type-strain genomes for metagenomic binning, comparative biology and taxonomic classification.</title>
        <authorList>
            <person name="Goeker M."/>
        </authorList>
    </citation>
    <scope>NUCLEOTIDE SEQUENCE [LARGE SCALE GENOMIC DNA]</scope>
    <source>
        <strain evidence="5 6">DSM 26048</strain>
    </source>
</reference>
<keyword evidence="4" id="KW-0804">Transcription</keyword>